<comment type="caution">
    <text evidence="1">The sequence shown here is derived from an EMBL/GenBank/DDBJ whole genome shotgun (WGS) entry which is preliminary data.</text>
</comment>
<organism evidence="1 2">
    <name type="scientific">Paractinoplanes brasiliensis</name>
    <dbReference type="NCBI Taxonomy" id="52695"/>
    <lineage>
        <taxon>Bacteria</taxon>
        <taxon>Bacillati</taxon>
        <taxon>Actinomycetota</taxon>
        <taxon>Actinomycetes</taxon>
        <taxon>Micromonosporales</taxon>
        <taxon>Micromonosporaceae</taxon>
        <taxon>Paractinoplanes</taxon>
    </lineage>
</organism>
<proteinExistence type="predicted"/>
<sequence>MHQGEGIGDRHLGALLLVHGMVMNGGPNHAADSCDPAQIAAAASACRYLGLDDLGSLIRELPAASSDSDDEDAENRLSDAYHQLVPGDSTLSGAFEARYASTPEDFDPAIA</sequence>
<accession>A0A4R6J7P7</accession>
<dbReference type="EMBL" id="SNWR01000002">
    <property type="protein sequence ID" value="TDO31554.1"/>
    <property type="molecule type" value="Genomic_DNA"/>
</dbReference>
<evidence type="ECO:0000313" key="1">
    <source>
        <dbReference type="EMBL" id="TDO31554.1"/>
    </source>
</evidence>
<reference evidence="1 2" key="1">
    <citation type="submission" date="2019-03" db="EMBL/GenBank/DDBJ databases">
        <title>Sequencing the genomes of 1000 actinobacteria strains.</title>
        <authorList>
            <person name="Klenk H.-P."/>
        </authorList>
    </citation>
    <scope>NUCLEOTIDE SEQUENCE [LARGE SCALE GENOMIC DNA]</scope>
    <source>
        <strain evidence="1 2">DSM 43805</strain>
    </source>
</reference>
<gene>
    <name evidence="1" type="ORF">C8E87_6980</name>
</gene>
<dbReference type="AlphaFoldDB" id="A0A4R6J7P7"/>
<dbReference type="Proteomes" id="UP000294901">
    <property type="component" value="Unassembled WGS sequence"/>
</dbReference>
<evidence type="ECO:0000313" key="2">
    <source>
        <dbReference type="Proteomes" id="UP000294901"/>
    </source>
</evidence>
<protein>
    <submittedName>
        <fullName evidence="1">Uncharacterized protein</fullName>
    </submittedName>
</protein>
<name>A0A4R6J7P7_9ACTN</name>
<keyword evidence="2" id="KW-1185">Reference proteome</keyword>